<organism evidence="2 3">
    <name type="scientific">Nocardia pseudobrasiliensis</name>
    <dbReference type="NCBI Taxonomy" id="45979"/>
    <lineage>
        <taxon>Bacteria</taxon>
        <taxon>Bacillati</taxon>
        <taxon>Actinomycetota</taxon>
        <taxon>Actinomycetes</taxon>
        <taxon>Mycobacteriales</taxon>
        <taxon>Nocardiaceae</taxon>
        <taxon>Nocardia</taxon>
    </lineage>
</organism>
<name>A0A370I3D6_9NOCA</name>
<keyword evidence="1" id="KW-0472">Membrane</keyword>
<comment type="caution">
    <text evidence="2">The sequence shown here is derived from an EMBL/GenBank/DDBJ whole genome shotgun (WGS) entry which is preliminary data.</text>
</comment>
<keyword evidence="1" id="KW-0812">Transmembrane</keyword>
<gene>
    <name evidence="2" type="ORF">DFR76_109154</name>
</gene>
<dbReference type="STRING" id="1210086.GCA_001613105_07846"/>
<feature type="transmembrane region" description="Helical" evidence="1">
    <location>
        <begin position="79"/>
        <end position="97"/>
    </location>
</feature>
<feature type="transmembrane region" description="Helical" evidence="1">
    <location>
        <begin position="104"/>
        <end position="122"/>
    </location>
</feature>
<protein>
    <submittedName>
        <fullName evidence="2">Uncharacterized protein</fullName>
    </submittedName>
</protein>
<dbReference type="Proteomes" id="UP000254869">
    <property type="component" value="Unassembled WGS sequence"/>
</dbReference>
<evidence type="ECO:0000256" key="1">
    <source>
        <dbReference type="SAM" id="Phobius"/>
    </source>
</evidence>
<dbReference type="AlphaFoldDB" id="A0A370I3D6"/>
<keyword evidence="3" id="KW-1185">Reference proteome</keyword>
<dbReference type="EMBL" id="QQBC01000009">
    <property type="protein sequence ID" value="RDI63814.1"/>
    <property type="molecule type" value="Genomic_DNA"/>
</dbReference>
<reference evidence="2 3" key="1">
    <citation type="submission" date="2018-07" db="EMBL/GenBank/DDBJ databases">
        <title>Genomic Encyclopedia of Type Strains, Phase IV (KMG-IV): sequencing the most valuable type-strain genomes for metagenomic binning, comparative biology and taxonomic classification.</title>
        <authorList>
            <person name="Goeker M."/>
        </authorList>
    </citation>
    <scope>NUCLEOTIDE SEQUENCE [LARGE SCALE GENOMIC DNA]</scope>
    <source>
        <strain evidence="2 3">DSM 44290</strain>
    </source>
</reference>
<dbReference type="RefSeq" id="WP_068009305.1">
    <property type="nucleotide sequence ID" value="NZ_QQBC01000009.1"/>
</dbReference>
<accession>A0A370I3D6</accession>
<feature type="transmembrane region" description="Helical" evidence="1">
    <location>
        <begin position="134"/>
        <end position="154"/>
    </location>
</feature>
<sequence>MRISVQRAGENLRVRMRLDVNRRRWLITEIALGALTAVGVVIGLWAVVAPEAWYRSFPGLGMHWVSVDGPYNHHLTADVGAYFLGLAAVSAAALYYGDSLLARVSGLGWTVFGVIHLVYHAAHRPADMPTGSYVLMLISVIVLPALGLAALLAAPRERIRFRDPAPMTFRLPGRRNR</sequence>
<evidence type="ECO:0000313" key="2">
    <source>
        <dbReference type="EMBL" id="RDI63814.1"/>
    </source>
</evidence>
<proteinExistence type="predicted"/>
<evidence type="ECO:0000313" key="3">
    <source>
        <dbReference type="Proteomes" id="UP000254869"/>
    </source>
</evidence>
<keyword evidence="1" id="KW-1133">Transmembrane helix</keyword>
<feature type="transmembrane region" description="Helical" evidence="1">
    <location>
        <begin position="25"/>
        <end position="48"/>
    </location>
</feature>